<evidence type="ECO:0000259" key="6">
    <source>
        <dbReference type="Pfam" id="PF01266"/>
    </source>
</evidence>
<dbReference type="InterPro" id="IPR007867">
    <property type="entry name" value="GMC_OxRtase_C"/>
</dbReference>
<dbReference type="EMBL" id="FPBP01000005">
    <property type="protein sequence ID" value="SFU66141.1"/>
    <property type="molecule type" value="Genomic_DNA"/>
</dbReference>
<dbReference type="OrthoDB" id="9787779at2"/>
<evidence type="ECO:0000259" key="7">
    <source>
        <dbReference type="Pfam" id="PF05199"/>
    </source>
</evidence>
<keyword evidence="3" id="KW-0285">Flavoprotein</keyword>
<dbReference type="PANTHER" id="PTHR42784:SF1">
    <property type="entry name" value="PYRANOSE 2-OXIDASE"/>
    <property type="match status" value="1"/>
</dbReference>
<dbReference type="STRING" id="463301.SAMN04487955_105219"/>
<dbReference type="InterPro" id="IPR036188">
    <property type="entry name" value="FAD/NAD-bd_sf"/>
</dbReference>
<comment type="cofactor">
    <cofactor evidence="1">
        <name>FAD</name>
        <dbReference type="ChEBI" id="CHEBI:57692"/>
    </cofactor>
</comment>
<evidence type="ECO:0000256" key="1">
    <source>
        <dbReference type="ARBA" id="ARBA00001974"/>
    </source>
</evidence>
<dbReference type="AlphaFoldDB" id="A0A1I7HZT6"/>
<dbReference type="InterPro" id="IPR006076">
    <property type="entry name" value="FAD-dep_OxRdtase"/>
</dbReference>
<dbReference type="Pfam" id="PF01266">
    <property type="entry name" value="DAO"/>
    <property type="match status" value="1"/>
</dbReference>
<dbReference type="SUPFAM" id="SSF51905">
    <property type="entry name" value="FAD/NAD(P)-binding domain"/>
    <property type="match status" value="1"/>
</dbReference>
<keyword evidence="4" id="KW-0274">FAD</keyword>
<name>A0A1I7HZT6_9GAMM</name>
<feature type="domain" description="Glucose-methanol-choline oxidoreductase C-terminal" evidence="7">
    <location>
        <begin position="339"/>
        <end position="467"/>
    </location>
</feature>
<evidence type="ECO:0000256" key="5">
    <source>
        <dbReference type="ARBA" id="ARBA00023002"/>
    </source>
</evidence>
<dbReference type="RefSeq" id="WP_089795204.1">
    <property type="nucleotide sequence ID" value="NZ_FPBP01000005.1"/>
</dbReference>
<keyword evidence="9" id="KW-1185">Reference proteome</keyword>
<evidence type="ECO:0000313" key="8">
    <source>
        <dbReference type="EMBL" id="SFU66141.1"/>
    </source>
</evidence>
<dbReference type="Proteomes" id="UP000198693">
    <property type="component" value="Unassembled WGS sequence"/>
</dbReference>
<accession>A0A1I7HZT6</accession>
<keyword evidence="5" id="KW-0560">Oxidoreductase</keyword>
<evidence type="ECO:0000256" key="4">
    <source>
        <dbReference type="ARBA" id="ARBA00022827"/>
    </source>
</evidence>
<dbReference type="GO" id="GO:0016614">
    <property type="term" value="F:oxidoreductase activity, acting on CH-OH group of donors"/>
    <property type="evidence" value="ECO:0007669"/>
    <property type="project" value="InterPro"/>
</dbReference>
<gene>
    <name evidence="8" type="ORF">SAMN04487955_105219</name>
</gene>
<evidence type="ECO:0000313" key="9">
    <source>
        <dbReference type="Proteomes" id="UP000198693"/>
    </source>
</evidence>
<dbReference type="InterPro" id="IPR051473">
    <property type="entry name" value="P2Ox-like"/>
</dbReference>
<feature type="domain" description="FAD dependent oxidoreductase" evidence="6">
    <location>
        <begin position="16"/>
        <end position="312"/>
    </location>
</feature>
<reference evidence="9" key="1">
    <citation type="submission" date="2016-10" db="EMBL/GenBank/DDBJ databases">
        <authorList>
            <person name="Varghese N."/>
            <person name="Submissions S."/>
        </authorList>
    </citation>
    <scope>NUCLEOTIDE SEQUENCE [LARGE SCALE GENOMIC DNA]</scope>
    <source>
        <strain evidence="9">CGMCC 1.6981</strain>
    </source>
</reference>
<sequence length="507" mass="55871">MYVPFEALGEPGDEVDVCLIGGGAAGVAMAVRLARQGHRVLLCEGGDQIFSARSQTLYEGEVQGDPYPALEDTRLRYLGGSTNHWGGISRPLDRYDFAAKPAAPDTAWPIEREALDPYYADAAEILDLQPISPDQEIAGASLKRIHFSLGNPVRVGQKYAGELSELPTLRCCLAANLFGLDTQDGRVTSATFKNYQGDLRRVRARYFVLACGGIENSRLLLWCNRQTQGRLIPQSATLGRYWMEHPHATVGHALILDPAPLDLVDHYNIFLSPTVEAIKERGILNCGLRLHRMDDVVTQRLIDELTAVAPALARRFDALNRQGDGIYSLLLRAAWEQEPRRENRIELTREVDSLGMLRARLVWRQSPLDVRTIRDSTLLFGDYLRNHDIGRLQLADWLTTAPIRPPAEGELAGRHHMGGTRMSHSPEHGIVDRDCRVFAQDNLYIAGSSVFPSVGHANPTLTLVQLALRLAAHLEGRLSRQAAYLNSGILPSGSSAGLVSRLAAAST</sequence>
<organism evidence="8 9">
    <name type="scientific">Halomonas korlensis</name>
    <dbReference type="NCBI Taxonomy" id="463301"/>
    <lineage>
        <taxon>Bacteria</taxon>
        <taxon>Pseudomonadati</taxon>
        <taxon>Pseudomonadota</taxon>
        <taxon>Gammaproteobacteria</taxon>
        <taxon>Oceanospirillales</taxon>
        <taxon>Halomonadaceae</taxon>
        <taxon>Halomonas</taxon>
    </lineage>
</organism>
<evidence type="ECO:0000256" key="2">
    <source>
        <dbReference type="ARBA" id="ARBA00010790"/>
    </source>
</evidence>
<comment type="similarity">
    <text evidence="2">Belongs to the GMC oxidoreductase family.</text>
</comment>
<evidence type="ECO:0000256" key="3">
    <source>
        <dbReference type="ARBA" id="ARBA00022630"/>
    </source>
</evidence>
<dbReference type="PANTHER" id="PTHR42784">
    <property type="entry name" value="PYRANOSE 2-OXIDASE"/>
    <property type="match status" value="1"/>
</dbReference>
<protein>
    <submittedName>
        <fullName evidence="8">Choline dehydrogenase</fullName>
    </submittedName>
</protein>
<dbReference type="Pfam" id="PF05199">
    <property type="entry name" value="GMC_oxred_C"/>
    <property type="match status" value="1"/>
</dbReference>
<proteinExistence type="inferred from homology"/>
<dbReference type="Gene3D" id="3.50.50.60">
    <property type="entry name" value="FAD/NAD(P)-binding domain"/>
    <property type="match status" value="2"/>
</dbReference>